<dbReference type="Pfam" id="PF07045">
    <property type="entry name" value="DUF1330"/>
    <property type="match status" value="1"/>
</dbReference>
<dbReference type="OrthoDB" id="9806380at2"/>
<comment type="caution">
    <text evidence="2">The sequence shown here is derived from an EMBL/GenBank/DDBJ whole genome shotgun (WGS) entry which is preliminary data.</text>
</comment>
<name>A0A316GPX6_9RHOB</name>
<gene>
    <name evidence="2" type="ORF">C7455_101488</name>
</gene>
<proteinExistence type="predicted"/>
<dbReference type="PANTHER" id="PTHR41521:SF4">
    <property type="entry name" value="BLR0684 PROTEIN"/>
    <property type="match status" value="1"/>
</dbReference>
<feature type="domain" description="DUF1330" evidence="1">
    <location>
        <begin position="4"/>
        <end position="94"/>
    </location>
</feature>
<accession>A0A316GPX6</accession>
<reference evidence="2 3" key="1">
    <citation type="submission" date="2018-05" db="EMBL/GenBank/DDBJ databases">
        <title>Genomic Encyclopedia of Type Strains, Phase IV (KMG-IV): sequencing the most valuable type-strain genomes for metagenomic binning, comparative biology and taxonomic classification.</title>
        <authorList>
            <person name="Goeker M."/>
        </authorList>
    </citation>
    <scope>NUCLEOTIDE SEQUENCE [LARGE SCALE GENOMIC DNA]</scope>
    <source>
        <strain evidence="2 3">DSM 16097</strain>
    </source>
</reference>
<dbReference type="RefSeq" id="WP_109664987.1">
    <property type="nucleotide sequence ID" value="NZ_QGGW01000001.1"/>
</dbReference>
<evidence type="ECO:0000259" key="1">
    <source>
        <dbReference type="Pfam" id="PF07045"/>
    </source>
</evidence>
<evidence type="ECO:0000313" key="2">
    <source>
        <dbReference type="EMBL" id="PWK62461.1"/>
    </source>
</evidence>
<evidence type="ECO:0000313" key="3">
    <source>
        <dbReference type="Proteomes" id="UP000245708"/>
    </source>
</evidence>
<dbReference type="PANTHER" id="PTHR41521">
    <property type="match status" value="1"/>
</dbReference>
<dbReference type="AlphaFoldDB" id="A0A316GPX6"/>
<keyword evidence="3" id="KW-1185">Reference proteome</keyword>
<dbReference type="InterPro" id="IPR010753">
    <property type="entry name" value="DUF1330"/>
</dbReference>
<protein>
    <submittedName>
        <fullName evidence="2">Uncharacterized protein (DUF1330 family)</fullName>
    </submittedName>
</protein>
<sequence length="96" mass="10346">MPGAYWIAHVTVSDNEAYTKYAALATQAIIEHGGTFLARGGRAIQKEGRAHPRNVVARFPSLEAANACYESATYQEALSHAQGASERDLVLVEALD</sequence>
<dbReference type="Proteomes" id="UP000245708">
    <property type="component" value="Unassembled WGS sequence"/>
</dbReference>
<dbReference type="InterPro" id="IPR011008">
    <property type="entry name" value="Dimeric_a/b-barrel"/>
</dbReference>
<organism evidence="2 3">
    <name type="scientific">Roseicyclus mahoneyensis</name>
    <dbReference type="NCBI Taxonomy" id="164332"/>
    <lineage>
        <taxon>Bacteria</taxon>
        <taxon>Pseudomonadati</taxon>
        <taxon>Pseudomonadota</taxon>
        <taxon>Alphaproteobacteria</taxon>
        <taxon>Rhodobacterales</taxon>
        <taxon>Roseobacteraceae</taxon>
        <taxon>Roseicyclus</taxon>
    </lineage>
</organism>
<dbReference type="EMBL" id="QGGW01000001">
    <property type="protein sequence ID" value="PWK62461.1"/>
    <property type="molecule type" value="Genomic_DNA"/>
</dbReference>
<dbReference type="SUPFAM" id="SSF54909">
    <property type="entry name" value="Dimeric alpha+beta barrel"/>
    <property type="match status" value="1"/>
</dbReference>
<dbReference type="Gene3D" id="3.30.70.100">
    <property type="match status" value="1"/>
</dbReference>